<feature type="binding site" description="proximal binding residue" evidence="4">
    <location>
        <position position="411"/>
    </location>
    <ligand>
        <name>heme b</name>
        <dbReference type="ChEBI" id="CHEBI:60344"/>
    </ligand>
    <ligandPart>
        <name>Fe</name>
        <dbReference type="ChEBI" id="CHEBI:18248"/>
    </ligandPart>
</feature>
<protein>
    <recommendedName>
        <fullName evidence="7">Indoleamine 2,3-dioxygenase</fullName>
    </recommendedName>
</protein>
<organism evidence="5 6">
    <name type="scientific">Cymbomonas tetramitiformis</name>
    <dbReference type="NCBI Taxonomy" id="36881"/>
    <lineage>
        <taxon>Eukaryota</taxon>
        <taxon>Viridiplantae</taxon>
        <taxon>Chlorophyta</taxon>
        <taxon>Pyramimonadophyceae</taxon>
        <taxon>Pyramimonadales</taxon>
        <taxon>Pyramimonadaceae</taxon>
        <taxon>Cymbomonas</taxon>
    </lineage>
</organism>
<sequence length="527" mass="59773">MLCPFKPECPSRPAVPKIEQRCIRPSEEHLAFPGSRFADAVFSIGRERGFLPRVDPERSLPASFSKLQELLDVLPVHTNVAWGLKGLLAIPDAVAKAVNDLPNYILQVETLQKDEHGKLLALLFRGYTFVASAYLLEPAYQTQVSGKFDGKYGKGRSSLPSQVAQPLVCVADKLGQKPWLDYHYAYSLCNYVKRDPTLPSPEVWHWSNLDMACKFAGTSNEIGFIMLHVTINAYGAELIGSIEDSLLASRLQDEGKMLLGLEANMNAMIKINTVRTEMWKASRSINYNDFRVFIMGITGNESIFGDGVVYEGVEKWEGNSMQFRGQTGAQDDIIPMQDIFSGVMSYYPDNKLTEYLLELREYRPVVVQRFFDGLFKEIEASKLHAFIANSASCNAYLLCILQEIYLFRNGHWQFVQRYIMANTRHATATGGTPITSWLLNQIQCVLTYMDEVLRRIRDASLPAGVKERVQEIQLRHQERWAILTKQKDILAYEQYDPDDVYEANKGNFDGNFDDKAGRKAAKLQRIK</sequence>
<dbReference type="GO" id="GO:0046872">
    <property type="term" value="F:metal ion binding"/>
    <property type="evidence" value="ECO:0007669"/>
    <property type="project" value="UniProtKB-KW"/>
</dbReference>
<dbReference type="GO" id="GO:0020037">
    <property type="term" value="F:heme binding"/>
    <property type="evidence" value="ECO:0007669"/>
    <property type="project" value="InterPro"/>
</dbReference>
<keyword evidence="3 4" id="KW-0408">Iron</keyword>
<keyword evidence="6" id="KW-1185">Reference proteome</keyword>
<dbReference type="PANTHER" id="PTHR28657:SF3">
    <property type="entry name" value="INDOLEAMINE 2,3-DIOXYGENASE"/>
    <property type="match status" value="1"/>
</dbReference>
<evidence type="ECO:0000256" key="3">
    <source>
        <dbReference type="ARBA" id="ARBA00023004"/>
    </source>
</evidence>
<evidence type="ECO:0000313" key="5">
    <source>
        <dbReference type="EMBL" id="KAK3282431.1"/>
    </source>
</evidence>
<dbReference type="EMBL" id="LGRX02003316">
    <property type="protein sequence ID" value="KAK3282431.1"/>
    <property type="molecule type" value="Genomic_DNA"/>
</dbReference>
<dbReference type="InterPro" id="IPR037217">
    <property type="entry name" value="Trp/Indoleamine_2_3_dOase-like"/>
</dbReference>
<proteinExistence type="inferred from homology"/>
<evidence type="ECO:0000313" key="6">
    <source>
        <dbReference type="Proteomes" id="UP001190700"/>
    </source>
</evidence>
<dbReference type="Gene3D" id="1.20.58.480">
    <property type="match status" value="1"/>
</dbReference>
<dbReference type="InterPro" id="IPR000898">
    <property type="entry name" value="Indolamine_dOase"/>
</dbReference>
<dbReference type="GO" id="GO:0016702">
    <property type="term" value="F:oxidoreductase activity, acting on single donors with incorporation of molecular oxygen, incorporation of two atoms of oxygen"/>
    <property type="evidence" value="ECO:0007669"/>
    <property type="project" value="UniProtKB-ARBA"/>
</dbReference>
<gene>
    <name evidence="5" type="ORF">CYMTET_9831</name>
</gene>
<accession>A0AAE0GQV3</accession>
<reference evidence="5 6" key="1">
    <citation type="journal article" date="2015" name="Genome Biol. Evol.">
        <title>Comparative Genomics of a Bacterivorous Green Alga Reveals Evolutionary Causalities and Consequences of Phago-Mixotrophic Mode of Nutrition.</title>
        <authorList>
            <person name="Burns J.A."/>
            <person name="Paasch A."/>
            <person name="Narechania A."/>
            <person name="Kim E."/>
        </authorList>
    </citation>
    <scope>NUCLEOTIDE SEQUENCE [LARGE SCALE GENOMIC DNA]</scope>
    <source>
        <strain evidence="5 6">PLY_AMNH</strain>
    </source>
</reference>
<dbReference type="AlphaFoldDB" id="A0AAE0GQV3"/>
<dbReference type="SUPFAM" id="SSF140959">
    <property type="entry name" value="Indolic compounds 2,3-dioxygenase-like"/>
    <property type="match status" value="1"/>
</dbReference>
<evidence type="ECO:0000256" key="1">
    <source>
        <dbReference type="ARBA" id="ARBA00007119"/>
    </source>
</evidence>
<evidence type="ECO:0008006" key="7">
    <source>
        <dbReference type="Google" id="ProtNLM"/>
    </source>
</evidence>
<evidence type="ECO:0000256" key="4">
    <source>
        <dbReference type="PIRSR" id="PIRSR600898-1"/>
    </source>
</evidence>
<keyword evidence="4" id="KW-0349">Heme</keyword>
<dbReference type="PANTHER" id="PTHR28657">
    <property type="entry name" value="INDOLEAMINE 2,3-DIOXYGENASE"/>
    <property type="match status" value="1"/>
</dbReference>
<evidence type="ECO:0000256" key="2">
    <source>
        <dbReference type="ARBA" id="ARBA00022723"/>
    </source>
</evidence>
<comment type="similarity">
    <text evidence="1">Belongs to the indoleamine 2,3-dioxygenase family.</text>
</comment>
<name>A0AAE0GQV3_9CHLO</name>
<dbReference type="Proteomes" id="UP001190700">
    <property type="component" value="Unassembled WGS sequence"/>
</dbReference>
<dbReference type="Pfam" id="PF01231">
    <property type="entry name" value="IDO"/>
    <property type="match status" value="1"/>
</dbReference>
<keyword evidence="2 4" id="KW-0479">Metal-binding</keyword>
<dbReference type="GO" id="GO:0019441">
    <property type="term" value="P:L-tryptophan catabolic process to kynurenine"/>
    <property type="evidence" value="ECO:0007669"/>
    <property type="project" value="InterPro"/>
</dbReference>
<comment type="caution">
    <text evidence="5">The sequence shown here is derived from an EMBL/GenBank/DDBJ whole genome shotgun (WGS) entry which is preliminary data.</text>
</comment>